<dbReference type="Proteomes" id="UP000252770">
    <property type="component" value="Unassembled WGS sequence"/>
</dbReference>
<dbReference type="EMBL" id="QOUI01000012">
    <property type="protein sequence ID" value="RCK68287.1"/>
    <property type="molecule type" value="Genomic_DNA"/>
</dbReference>
<protein>
    <submittedName>
        <fullName evidence="2">Uncharacterized protein</fullName>
    </submittedName>
</protein>
<name>A0A367YRC0_9ACTN</name>
<accession>A0A367YRC0</accession>
<sequence length="87" mass="10273">MPDQPEVTTNDNLDVELCGLTGHDWRPHEYTRFNRPHTSWRCVWCHAVACGDYAEADPCWLPYHHREPHRSRNGEQWPIGGNRREHA</sequence>
<dbReference type="RefSeq" id="WP_114127848.1">
    <property type="nucleotide sequence ID" value="NZ_QOUI01000012.1"/>
</dbReference>
<evidence type="ECO:0000313" key="2">
    <source>
        <dbReference type="EMBL" id="RCK68287.1"/>
    </source>
</evidence>
<gene>
    <name evidence="2" type="ORF">DT076_16705</name>
</gene>
<comment type="caution">
    <text evidence="2">The sequence shown here is derived from an EMBL/GenBank/DDBJ whole genome shotgun (WGS) entry which is preliminary data.</text>
</comment>
<keyword evidence="3" id="KW-1185">Reference proteome</keyword>
<evidence type="ECO:0000256" key="1">
    <source>
        <dbReference type="SAM" id="MobiDB-lite"/>
    </source>
</evidence>
<dbReference type="AlphaFoldDB" id="A0A367YRC0"/>
<organism evidence="2 3">
    <name type="scientific">Desertihabitans brevis</name>
    <dbReference type="NCBI Taxonomy" id="2268447"/>
    <lineage>
        <taxon>Bacteria</taxon>
        <taxon>Bacillati</taxon>
        <taxon>Actinomycetota</taxon>
        <taxon>Actinomycetes</taxon>
        <taxon>Propionibacteriales</taxon>
        <taxon>Propionibacteriaceae</taxon>
        <taxon>Desertihabitans</taxon>
    </lineage>
</organism>
<reference evidence="2 3" key="1">
    <citation type="submission" date="2018-07" db="EMBL/GenBank/DDBJ databases">
        <title>Desertimonas flava gen. nov. sp. nov.</title>
        <authorList>
            <person name="Liu S."/>
        </authorList>
    </citation>
    <scope>NUCLEOTIDE SEQUENCE [LARGE SCALE GENOMIC DNA]</scope>
    <source>
        <strain evidence="2 3">16Sb5-5</strain>
    </source>
</reference>
<feature type="region of interest" description="Disordered" evidence="1">
    <location>
        <begin position="65"/>
        <end position="87"/>
    </location>
</feature>
<proteinExistence type="predicted"/>
<evidence type="ECO:0000313" key="3">
    <source>
        <dbReference type="Proteomes" id="UP000252770"/>
    </source>
</evidence>